<dbReference type="EMBL" id="AWXU01000017">
    <property type="protein sequence ID" value="KFN50619.1"/>
    <property type="molecule type" value="Genomic_DNA"/>
</dbReference>
<evidence type="ECO:0000313" key="2">
    <source>
        <dbReference type="Proteomes" id="UP000029391"/>
    </source>
</evidence>
<dbReference type="InterPro" id="IPR014988">
    <property type="entry name" value="Uncharacterised_YqcI/YcgG"/>
</dbReference>
<sequence length="236" mass="25834">MSSMPVADRVPHSPARGVEAQRLRTFIERATFPCVAAKAVLRQGGLRMIELGPLADPRNATPLLDALMRLAPVLDEVAVGETALHSLAAVFTPDGAMDEHMFEARLWEQLQQLHDLDVARGHAWAEGVGADPDAGDFSFSLAEHPFFVIGLHPGSSRMARRAPVPVLVFNSQRQFARLRADGRYAKMQAATRARDLALQGSLNPNLADWGSAAETRQYSGRAVEADWRCPFRRTGS</sequence>
<proteinExistence type="predicted"/>
<reference evidence="1 2" key="1">
    <citation type="submission" date="2013-09" db="EMBL/GenBank/DDBJ databases">
        <title>Genome sequencing of Arenimonas composti.</title>
        <authorList>
            <person name="Chen F."/>
            <person name="Wang G."/>
        </authorList>
    </citation>
    <scope>NUCLEOTIDE SEQUENCE [LARGE SCALE GENOMIC DNA]</scope>
    <source>
        <strain evidence="1 2">TR7-09</strain>
    </source>
</reference>
<name>A0A091BIK6_9GAMM</name>
<dbReference type="PANTHER" id="PTHR40045:SF1">
    <property type="entry name" value="YQCI_YCGG FAMILY PROTEIN"/>
    <property type="match status" value="1"/>
</dbReference>
<dbReference type="STRING" id="1121013.GCA_000426365_02228"/>
<dbReference type="NCBIfam" id="NF041366">
    <property type="entry name" value="GntA_guanitoxin"/>
    <property type="match status" value="1"/>
</dbReference>
<evidence type="ECO:0008006" key="3">
    <source>
        <dbReference type="Google" id="ProtNLM"/>
    </source>
</evidence>
<organism evidence="1 2">
    <name type="scientific">Arenimonas composti TR7-09 = DSM 18010</name>
    <dbReference type="NCBI Taxonomy" id="1121013"/>
    <lineage>
        <taxon>Bacteria</taxon>
        <taxon>Pseudomonadati</taxon>
        <taxon>Pseudomonadota</taxon>
        <taxon>Gammaproteobacteria</taxon>
        <taxon>Lysobacterales</taxon>
        <taxon>Lysobacteraceae</taxon>
        <taxon>Arenimonas</taxon>
    </lineage>
</organism>
<dbReference type="PANTHER" id="PTHR40045">
    <property type="entry name" value="YCGG FAMILY PROTEIN"/>
    <property type="match status" value="1"/>
</dbReference>
<accession>A0A091BIK6</accession>
<dbReference type="Pfam" id="PF08892">
    <property type="entry name" value="YqcI_YcgG"/>
    <property type="match status" value="1"/>
</dbReference>
<dbReference type="AlphaFoldDB" id="A0A091BIK6"/>
<keyword evidence="2" id="KW-1185">Reference proteome</keyword>
<dbReference type="Proteomes" id="UP000029391">
    <property type="component" value="Unassembled WGS sequence"/>
</dbReference>
<dbReference type="eggNOG" id="COG3403">
    <property type="taxonomic scope" value="Bacteria"/>
</dbReference>
<comment type="caution">
    <text evidence="1">The sequence shown here is derived from an EMBL/GenBank/DDBJ whole genome shotgun (WGS) entry which is preliminary data.</text>
</comment>
<gene>
    <name evidence="1" type="ORF">P873_05520</name>
</gene>
<dbReference type="RefSeq" id="WP_245570649.1">
    <property type="nucleotide sequence ID" value="NZ_AUFF01000006.1"/>
</dbReference>
<protein>
    <recommendedName>
        <fullName evidence="3">YqcI/YcgG family protein</fullName>
    </recommendedName>
</protein>
<evidence type="ECO:0000313" key="1">
    <source>
        <dbReference type="EMBL" id="KFN50619.1"/>
    </source>
</evidence>